<evidence type="ECO:0000256" key="1">
    <source>
        <dbReference type="SAM" id="Phobius"/>
    </source>
</evidence>
<dbReference type="EMBL" id="CAKKNE010000004">
    <property type="protein sequence ID" value="CAH0375119.1"/>
    <property type="molecule type" value="Genomic_DNA"/>
</dbReference>
<feature type="transmembrane region" description="Helical" evidence="1">
    <location>
        <begin position="47"/>
        <end position="65"/>
    </location>
</feature>
<keyword evidence="1" id="KW-0812">Transmembrane</keyword>
<name>A0A7S4E319_9STRA</name>
<organism evidence="2">
    <name type="scientific">Pelagomonas calceolata</name>
    <dbReference type="NCBI Taxonomy" id="35677"/>
    <lineage>
        <taxon>Eukaryota</taxon>
        <taxon>Sar</taxon>
        <taxon>Stramenopiles</taxon>
        <taxon>Ochrophyta</taxon>
        <taxon>Pelagophyceae</taxon>
        <taxon>Pelagomonadales</taxon>
        <taxon>Pelagomonadaceae</taxon>
        <taxon>Pelagomonas</taxon>
    </lineage>
</organism>
<evidence type="ECO:0000313" key="3">
    <source>
        <dbReference type="EMBL" id="CAH0375119.1"/>
    </source>
</evidence>
<reference evidence="3" key="2">
    <citation type="submission" date="2021-11" db="EMBL/GenBank/DDBJ databases">
        <authorList>
            <consortium name="Genoscope - CEA"/>
            <person name="William W."/>
        </authorList>
    </citation>
    <scope>NUCLEOTIDE SEQUENCE</scope>
</reference>
<gene>
    <name evidence="2" type="ORF">PCAL00307_LOCUS1376</name>
    <name evidence="3" type="ORF">PECAL_4P24420</name>
</gene>
<feature type="transmembrane region" description="Helical" evidence="1">
    <location>
        <begin position="94"/>
        <end position="113"/>
    </location>
</feature>
<dbReference type="EMBL" id="HBIW01001606">
    <property type="protein sequence ID" value="CAE0685942.1"/>
    <property type="molecule type" value="Transcribed_RNA"/>
</dbReference>
<dbReference type="OrthoDB" id="337361at2759"/>
<feature type="transmembrane region" description="Helical" evidence="1">
    <location>
        <begin position="20"/>
        <end position="40"/>
    </location>
</feature>
<accession>A0A7S4E319</accession>
<evidence type="ECO:0000313" key="4">
    <source>
        <dbReference type="Proteomes" id="UP000789595"/>
    </source>
</evidence>
<proteinExistence type="predicted"/>
<keyword evidence="1" id="KW-1133">Transmembrane helix</keyword>
<protein>
    <submittedName>
        <fullName evidence="2">Uncharacterized protein</fullName>
    </submittedName>
</protein>
<dbReference type="Proteomes" id="UP000789595">
    <property type="component" value="Unassembled WGS sequence"/>
</dbReference>
<reference evidence="2" key="1">
    <citation type="submission" date="2021-01" db="EMBL/GenBank/DDBJ databases">
        <authorList>
            <person name="Corre E."/>
            <person name="Pelletier E."/>
            <person name="Niang G."/>
            <person name="Scheremetjew M."/>
            <person name="Finn R."/>
            <person name="Kale V."/>
            <person name="Holt S."/>
            <person name="Cochrane G."/>
            <person name="Meng A."/>
            <person name="Brown T."/>
            <person name="Cohen L."/>
        </authorList>
    </citation>
    <scope>NUCLEOTIDE SEQUENCE</scope>
    <source>
        <strain evidence="2">CCMP1756</strain>
    </source>
</reference>
<keyword evidence="1" id="KW-0472">Membrane</keyword>
<evidence type="ECO:0000313" key="2">
    <source>
        <dbReference type="EMBL" id="CAE0685942.1"/>
    </source>
</evidence>
<sequence>MSASVIKGYARASSMDELDVVGSIMTIGPSVIMGLTCLYLRQAITANLCFHAFMLFAILTSGWSLSGPKNRILHREGSFAELPMPQEKHRARRYGFAMFSVGVSLYFVCRFLSAPGEYLGVNRLELRQTLDEFGVDRLDRMLVFSLYFSFLNPWLEEVFWRQVVRWRLRLAAASVCGKDCPQSRVKSACRHADVFSAVAYSAYHSVIISQLMPAWFNLGVAFPFLAGLAHVLNRVADSPRLGVDACVALHAGLDASAAFWILDLRFGFLDGAFP</sequence>
<keyword evidence="4" id="KW-1185">Reference proteome</keyword>
<dbReference type="AlphaFoldDB" id="A0A7S4E319"/>